<dbReference type="Proteomes" id="UP000238322">
    <property type="component" value="Unassembled WGS sequence"/>
</dbReference>
<dbReference type="EMBL" id="PUHY01000015">
    <property type="protein sequence ID" value="PQO29300.1"/>
    <property type="molecule type" value="Genomic_DNA"/>
</dbReference>
<accession>A0A2S8FB02</accession>
<gene>
    <name evidence="2" type="ORF">C5Y83_24770</name>
</gene>
<dbReference type="AlphaFoldDB" id="A0A2S8FB02"/>
<evidence type="ECO:0000256" key="1">
    <source>
        <dbReference type="SAM" id="SignalP"/>
    </source>
</evidence>
<proteinExistence type="predicted"/>
<dbReference type="OrthoDB" id="5764172at2"/>
<sequence length="180" mass="19776">MLKQFAPLCLGLVLLTSFSVFAAEEKEPTTISFGEGHFEMTVPEGWKTVQPKVRIIDHEFSAPAKEEGATAGRATLMGAGGGVDANVARWKGQFTKLTADDVKEEKVAGMKVHIVELKGDFKDQRGPFAPAEIKKDYTVLGAIITTDKLGDYFLKFYGPSDTINENKEKFTKMVNSLKVK</sequence>
<organism evidence="2 3">
    <name type="scientific">Blastopirellula marina</name>
    <dbReference type="NCBI Taxonomy" id="124"/>
    <lineage>
        <taxon>Bacteria</taxon>
        <taxon>Pseudomonadati</taxon>
        <taxon>Planctomycetota</taxon>
        <taxon>Planctomycetia</taxon>
        <taxon>Pirellulales</taxon>
        <taxon>Pirellulaceae</taxon>
        <taxon>Blastopirellula</taxon>
    </lineage>
</organism>
<feature type="signal peptide" evidence="1">
    <location>
        <begin position="1"/>
        <end position="22"/>
    </location>
</feature>
<evidence type="ECO:0000313" key="3">
    <source>
        <dbReference type="Proteomes" id="UP000238322"/>
    </source>
</evidence>
<dbReference type="RefSeq" id="WP_105332495.1">
    <property type="nucleotide sequence ID" value="NZ_PUHY01000015.1"/>
</dbReference>
<name>A0A2S8FB02_9BACT</name>
<feature type="chain" id="PRO_5015747542" description="Gluconolactonase" evidence="1">
    <location>
        <begin position="23"/>
        <end position="180"/>
    </location>
</feature>
<reference evidence="2 3" key="1">
    <citation type="submission" date="2018-02" db="EMBL/GenBank/DDBJ databases">
        <title>Comparative genomes isolates from brazilian mangrove.</title>
        <authorList>
            <person name="Araujo J.E."/>
            <person name="Taketani R.G."/>
            <person name="Silva M.C.P."/>
            <person name="Loureco M.V."/>
            <person name="Andreote F.D."/>
        </authorList>
    </citation>
    <scope>NUCLEOTIDE SEQUENCE [LARGE SCALE GENOMIC DNA]</scope>
    <source>
        <strain evidence="2 3">Hex-1 MGV</strain>
    </source>
</reference>
<comment type="caution">
    <text evidence="2">The sequence shown here is derived from an EMBL/GenBank/DDBJ whole genome shotgun (WGS) entry which is preliminary data.</text>
</comment>
<keyword evidence="1" id="KW-0732">Signal</keyword>
<evidence type="ECO:0008006" key="4">
    <source>
        <dbReference type="Google" id="ProtNLM"/>
    </source>
</evidence>
<protein>
    <recommendedName>
        <fullName evidence="4">Gluconolactonase</fullName>
    </recommendedName>
</protein>
<evidence type="ECO:0000313" key="2">
    <source>
        <dbReference type="EMBL" id="PQO29300.1"/>
    </source>
</evidence>